<evidence type="ECO:0000313" key="3">
    <source>
        <dbReference type="Proteomes" id="UP000247702"/>
    </source>
</evidence>
<evidence type="ECO:0000259" key="1">
    <source>
        <dbReference type="PROSITE" id="PS51886"/>
    </source>
</evidence>
<dbReference type="PROSITE" id="PS51886">
    <property type="entry name" value="TLDC"/>
    <property type="match status" value="1"/>
</dbReference>
<keyword evidence="3" id="KW-1185">Reference proteome</keyword>
<dbReference type="Pfam" id="PF07534">
    <property type="entry name" value="TLD"/>
    <property type="match status" value="1"/>
</dbReference>
<dbReference type="Proteomes" id="UP000247702">
    <property type="component" value="Unassembled WGS sequence"/>
</dbReference>
<dbReference type="Gene3D" id="3.30.710.10">
    <property type="entry name" value="Potassium Channel Kv1.1, Chain A"/>
    <property type="match status" value="1"/>
</dbReference>
<dbReference type="InterPro" id="IPR011333">
    <property type="entry name" value="SKP1/BTB/POZ_sf"/>
</dbReference>
<name>A0A2Z6QXN3_9GLOM</name>
<dbReference type="InterPro" id="IPR006571">
    <property type="entry name" value="TLDc_dom"/>
</dbReference>
<reference evidence="2 3" key="1">
    <citation type="submission" date="2017-11" db="EMBL/GenBank/DDBJ databases">
        <title>The genome of Rhizophagus clarus HR1 reveals common genetic basis of auxotrophy among arbuscular mycorrhizal fungi.</title>
        <authorList>
            <person name="Kobayashi Y."/>
        </authorList>
    </citation>
    <scope>NUCLEOTIDE SEQUENCE [LARGE SCALE GENOMIC DNA]</scope>
    <source>
        <strain evidence="2 3">HR1</strain>
    </source>
</reference>
<comment type="caution">
    <text evidence="2">The sequence shown here is derived from an EMBL/GenBank/DDBJ whole genome shotgun (WGS) entry which is preliminary data.</text>
</comment>
<accession>A0A2Z6QXN3</accession>
<organism evidence="2 3">
    <name type="scientific">Rhizophagus clarus</name>
    <dbReference type="NCBI Taxonomy" id="94130"/>
    <lineage>
        <taxon>Eukaryota</taxon>
        <taxon>Fungi</taxon>
        <taxon>Fungi incertae sedis</taxon>
        <taxon>Mucoromycota</taxon>
        <taxon>Glomeromycotina</taxon>
        <taxon>Glomeromycetes</taxon>
        <taxon>Glomerales</taxon>
        <taxon>Glomeraceae</taxon>
        <taxon>Rhizophagus</taxon>
    </lineage>
</organism>
<dbReference type="EMBL" id="BEXD01000221">
    <property type="protein sequence ID" value="GBB85428.1"/>
    <property type="molecule type" value="Genomic_DNA"/>
</dbReference>
<feature type="domain" description="TLDc" evidence="1">
    <location>
        <begin position="8"/>
        <end position="188"/>
    </location>
</feature>
<sequence>MSLECWKEVINNYEKLLEYENGHDVIICAGGNGEIRAHSVVLSISDGNTAAAFHSKCDKKAATIIIIKIKYLEHIIGGYISQYWESGNGFFKPANDSFLFSFIDRNNLQTIEVGYIKEDQYQNAIYCDRNWGPVFGSHDLFQFTCYEIDSWGTKNPCSYFEIDMPENYSLNSGSKCFNAEDYEVFQVVGK</sequence>
<protein>
    <recommendedName>
        <fullName evidence="1">TLDc domain-containing protein</fullName>
    </recommendedName>
</protein>
<evidence type="ECO:0000313" key="2">
    <source>
        <dbReference type="EMBL" id="GBB85428.1"/>
    </source>
</evidence>
<proteinExistence type="predicted"/>
<dbReference type="AlphaFoldDB" id="A0A2Z6QXN3"/>
<gene>
    <name evidence="2" type="ORF">RclHR1_11970004</name>
</gene>